<name>A0A6J4K6U3_9BACT</name>
<evidence type="ECO:0000256" key="7">
    <source>
        <dbReference type="SAM" id="MobiDB-lite"/>
    </source>
</evidence>
<reference evidence="9" key="1">
    <citation type="submission" date="2020-02" db="EMBL/GenBank/DDBJ databases">
        <authorList>
            <person name="Meier V. D."/>
        </authorList>
    </citation>
    <scope>NUCLEOTIDE SEQUENCE</scope>
    <source>
        <strain evidence="9">AVDCRST_MAG11</strain>
    </source>
</reference>
<protein>
    <submittedName>
        <fullName evidence="9">TolB protein, periplasmic protein involved in the tonb-independent uptake of group A colicins</fullName>
    </submittedName>
</protein>
<evidence type="ECO:0000256" key="3">
    <source>
        <dbReference type="ARBA" id="ARBA00022490"/>
    </source>
</evidence>
<feature type="signal peptide" evidence="8">
    <location>
        <begin position="1"/>
        <end position="22"/>
    </location>
</feature>
<evidence type="ECO:0000256" key="6">
    <source>
        <dbReference type="ARBA" id="ARBA00022825"/>
    </source>
</evidence>
<dbReference type="PANTHER" id="PTHR43253:SF1">
    <property type="entry name" value="TRICORN PROTEASE HOMOLOG 2-RELATED"/>
    <property type="match status" value="1"/>
</dbReference>
<feature type="chain" id="PRO_5027093719" evidence="8">
    <location>
        <begin position="23"/>
        <end position="568"/>
    </location>
</feature>
<dbReference type="EMBL" id="CADCTU010000131">
    <property type="protein sequence ID" value="CAA9297701.1"/>
    <property type="molecule type" value="Genomic_DNA"/>
</dbReference>
<evidence type="ECO:0000313" key="9">
    <source>
        <dbReference type="EMBL" id="CAA9297701.1"/>
    </source>
</evidence>
<keyword evidence="6" id="KW-0720">Serine protease</keyword>
<dbReference type="Pfam" id="PF26549">
    <property type="entry name" value="Tricorn_N"/>
    <property type="match status" value="1"/>
</dbReference>
<evidence type="ECO:0000256" key="8">
    <source>
        <dbReference type="SAM" id="SignalP"/>
    </source>
</evidence>
<keyword evidence="4" id="KW-0645">Protease</keyword>
<dbReference type="Pfam" id="PF26550">
    <property type="entry name" value="Tricorn_2nd"/>
    <property type="match status" value="1"/>
</dbReference>
<dbReference type="Gene3D" id="2.130.10.10">
    <property type="entry name" value="YVTN repeat-like/Quinoprotein amine dehydrogenase"/>
    <property type="match status" value="1"/>
</dbReference>
<dbReference type="GO" id="GO:0008236">
    <property type="term" value="F:serine-type peptidase activity"/>
    <property type="evidence" value="ECO:0007669"/>
    <property type="project" value="UniProtKB-KW"/>
</dbReference>
<dbReference type="AlphaFoldDB" id="A0A6J4K6U3"/>
<dbReference type="SUPFAM" id="SSF82171">
    <property type="entry name" value="DPP6 N-terminal domain-like"/>
    <property type="match status" value="2"/>
</dbReference>
<evidence type="ECO:0000256" key="4">
    <source>
        <dbReference type="ARBA" id="ARBA00022670"/>
    </source>
</evidence>
<dbReference type="GO" id="GO:0006508">
    <property type="term" value="P:proteolysis"/>
    <property type="evidence" value="ECO:0007669"/>
    <property type="project" value="UniProtKB-KW"/>
</dbReference>
<feature type="non-terminal residue" evidence="9">
    <location>
        <position position="568"/>
    </location>
</feature>
<keyword evidence="5" id="KW-0378">Hydrolase</keyword>
<sequence length="568" mass="61655">MSRLRLSAAALLLAGVVPAAGAQTRMLRSPSVSATHIAFAYANNVWIVERAGGAARRLTSVAGETTNPKLSPDGKWVAFSADYGGNPDVYVVPAAGGEPKRLTWHPSPDVVQGWSPDGASILFASTRASSAPAAVPRFYTVPAAGGVQAPLALARGFQGKLAPDGKRIAYRMNNSWDDERRNYRGGQNRPIWIVDLGSHDLVTPPWTDSKDVDPVWVGDAVYFLSDRDGVSNVWAYDTRAKGLRQVTRFRDFDVKTLDAGAGAVVFEQGGAIHELDAATGRTRVVPISAAGDFPWMMPQWKEVTSRVTALAISPTGRRVAVEARGEVFTIPAEKGDARNLTSASASAERDPAWSPDGRFVSYFGDKSGEYKLYIAAQDGLTPPRAIDLPEPTHYYTPAWSPNGKHILFHDTHLRVWTVDVATGKAKVIGSDAWLVPERTLNPVWSPDSRWIAYAKRLPSLYRAIFAYNVETGETKQMTDGLADATWPAWDASGKYLWFLASTNFALSSQWLDMSGYDRTPTRALYMAVLSSDEPSPLLPESDEEAARAGAAPREPNAPPRPDSLQTAA</sequence>
<feature type="region of interest" description="Disordered" evidence="7">
    <location>
        <begin position="532"/>
        <end position="568"/>
    </location>
</feature>
<dbReference type="GO" id="GO:0005737">
    <property type="term" value="C:cytoplasm"/>
    <property type="evidence" value="ECO:0007669"/>
    <property type="project" value="UniProtKB-SubCell"/>
</dbReference>
<dbReference type="Gene3D" id="2.120.10.60">
    <property type="entry name" value="Tricorn protease N-terminal domain"/>
    <property type="match status" value="1"/>
</dbReference>
<keyword evidence="8" id="KW-0732">Signal</keyword>
<proteinExistence type="inferred from homology"/>
<comment type="subcellular location">
    <subcellularLocation>
        <location evidence="1">Cytoplasm</location>
    </subcellularLocation>
</comment>
<dbReference type="InterPro" id="IPR015943">
    <property type="entry name" value="WD40/YVTN_repeat-like_dom_sf"/>
</dbReference>
<comment type="similarity">
    <text evidence="2">Belongs to the peptidase S41B family.</text>
</comment>
<accession>A0A6J4K6U3</accession>
<evidence type="ECO:0000256" key="2">
    <source>
        <dbReference type="ARBA" id="ARBA00008524"/>
    </source>
</evidence>
<gene>
    <name evidence="9" type="ORF">AVDCRST_MAG11-606</name>
</gene>
<organism evidence="9">
    <name type="scientific">uncultured Gemmatimonadaceae bacterium</name>
    <dbReference type="NCBI Taxonomy" id="246130"/>
    <lineage>
        <taxon>Bacteria</taxon>
        <taxon>Pseudomonadati</taxon>
        <taxon>Gemmatimonadota</taxon>
        <taxon>Gemmatimonadia</taxon>
        <taxon>Gemmatimonadales</taxon>
        <taxon>Gemmatimonadaceae</taxon>
        <taxon>environmental samples</taxon>
    </lineage>
</organism>
<dbReference type="InterPro" id="IPR012393">
    <property type="entry name" value="Tricorn_protease"/>
</dbReference>
<evidence type="ECO:0000256" key="1">
    <source>
        <dbReference type="ARBA" id="ARBA00004496"/>
    </source>
</evidence>
<dbReference type="PANTHER" id="PTHR43253">
    <property type="entry name" value="TRICORN PROTEASE HOMOLOG 2-RELATED"/>
    <property type="match status" value="1"/>
</dbReference>
<keyword evidence="3" id="KW-0963">Cytoplasm</keyword>
<evidence type="ECO:0000256" key="5">
    <source>
        <dbReference type="ARBA" id="ARBA00022801"/>
    </source>
</evidence>